<dbReference type="SUPFAM" id="SSF82895">
    <property type="entry name" value="TSP-1 type 1 repeat"/>
    <property type="match status" value="1"/>
</dbReference>
<dbReference type="PRINTS" id="PR01705">
    <property type="entry name" value="TSP1REPEAT"/>
</dbReference>
<evidence type="ECO:0000256" key="2">
    <source>
        <dbReference type="ARBA" id="ARBA00023157"/>
    </source>
</evidence>
<dbReference type="SMART" id="SM00032">
    <property type="entry name" value="CCP"/>
    <property type="match status" value="2"/>
</dbReference>
<keyword evidence="3" id="KW-0768">Sushi</keyword>
<dbReference type="PANTHER" id="PTHR22906:SF21">
    <property type="entry name" value="SEMA DOMAIN-CONTAINING PROTEIN"/>
    <property type="match status" value="1"/>
</dbReference>
<dbReference type="Gene3D" id="2.10.70.10">
    <property type="entry name" value="Complement Module, domain 1"/>
    <property type="match status" value="1"/>
</dbReference>
<dbReference type="Gene3D" id="2.20.100.10">
    <property type="entry name" value="Thrombospondin type-1 (TSP1) repeat"/>
    <property type="match status" value="1"/>
</dbReference>
<keyword evidence="1" id="KW-0677">Repeat</keyword>
<sequence>MGWNTTTDGNTSSVEICEGFGDEVEATCFVTAINAVGSSIEGNATTVLPSDKEVPSVCEILQACDGQTEERVLRFCYNSYIFSHRDSSLEKRESCCLRKDLPANIADTADTNFHTNSISILTCTYNATTPVEMLCESNGVWNVVGNASIVNSSGVLTVDICPDLDHCVIPSPAPGTHLITPISFTTSYGAQAVTSGQVIYYECLSGFERNNGQLVVPSICQANGTFSGESRKLACEPKNKFLWFDKEFSYQGMCVGVYRVPAVHSIARDICTANNGSLLVISLTDTVFINLIEQYLFSKPIDVVAHSLWISEAASGVCPVMSETGGTASIQLQPCSTSIQSVCSSSSRGVNGSWSEWKEWSACNVNGLRERFRTCDSPAPLCGGLPCTGTASSTSRCCADPGYPRGSTRDISGRTAGSVVKYYCLPKFRLANENQTTELTCMEDGNWTSVPPVCESKYYMKLILFQMSVCIR</sequence>
<dbReference type="CDD" id="cd00033">
    <property type="entry name" value="CCP"/>
    <property type="match status" value="1"/>
</dbReference>
<dbReference type="PANTHER" id="PTHR22906">
    <property type="entry name" value="PROPERDIN"/>
    <property type="match status" value="1"/>
</dbReference>
<keyword evidence="2 3" id="KW-1015">Disulfide bond</keyword>
<evidence type="ECO:0000313" key="6">
    <source>
        <dbReference type="Proteomes" id="UP000593567"/>
    </source>
</evidence>
<proteinExistence type="predicted"/>
<feature type="domain" description="Sushi" evidence="4">
    <location>
        <begin position="396"/>
        <end position="456"/>
    </location>
</feature>
<dbReference type="SUPFAM" id="SSF57535">
    <property type="entry name" value="Complement control module/SCR domain"/>
    <property type="match status" value="1"/>
</dbReference>
<evidence type="ECO:0000313" key="5">
    <source>
        <dbReference type="EMBL" id="KAF6028478.1"/>
    </source>
</evidence>
<comment type="caution">
    <text evidence="5">The sequence shown here is derived from an EMBL/GenBank/DDBJ whole genome shotgun (WGS) entry which is preliminary data.</text>
</comment>
<dbReference type="InterPro" id="IPR035976">
    <property type="entry name" value="Sushi/SCR/CCP_sf"/>
</dbReference>
<evidence type="ECO:0000256" key="3">
    <source>
        <dbReference type="PROSITE-ProRule" id="PRU00302"/>
    </source>
</evidence>
<reference evidence="5" key="1">
    <citation type="submission" date="2020-06" db="EMBL/GenBank/DDBJ databases">
        <title>Draft genome of Bugula neritina, a colonial animal packing powerful symbionts and potential medicines.</title>
        <authorList>
            <person name="Rayko M."/>
        </authorList>
    </citation>
    <scope>NUCLEOTIDE SEQUENCE [LARGE SCALE GENOMIC DNA]</scope>
    <source>
        <strain evidence="5">Kwan_BN1</strain>
    </source>
</reference>
<organism evidence="5 6">
    <name type="scientific">Bugula neritina</name>
    <name type="common">Brown bryozoan</name>
    <name type="synonym">Sertularia neritina</name>
    <dbReference type="NCBI Taxonomy" id="10212"/>
    <lineage>
        <taxon>Eukaryota</taxon>
        <taxon>Metazoa</taxon>
        <taxon>Spiralia</taxon>
        <taxon>Lophotrochozoa</taxon>
        <taxon>Bryozoa</taxon>
        <taxon>Gymnolaemata</taxon>
        <taxon>Cheilostomatida</taxon>
        <taxon>Flustrina</taxon>
        <taxon>Buguloidea</taxon>
        <taxon>Bugulidae</taxon>
        <taxon>Bugula</taxon>
    </lineage>
</organism>
<dbReference type="Pfam" id="PF00084">
    <property type="entry name" value="Sushi"/>
    <property type="match status" value="2"/>
</dbReference>
<evidence type="ECO:0000259" key="4">
    <source>
        <dbReference type="PROSITE" id="PS50923"/>
    </source>
</evidence>
<dbReference type="Pfam" id="PF00090">
    <property type="entry name" value="TSP_1"/>
    <property type="match status" value="1"/>
</dbReference>
<dbReference type="Proteomes" id="UP000593567">
    <property type="component" value="Unassembled WGS sequence"/>
</dbReference>
<dbReference type="InterPro" id="IPR036383">
    <property type="entry name" value="TSP1_rpt_sf"/>
</dbReference>
<accession>A0A7J7JSR5</accession>
<dbReference type="PROSITE" id="PS50923">
    <property type="entry name" value="SUSHI"/>
    <property type="match status" value="1"/>
</dbReference>
<protein>
    <recommendedName>
        <fullName evidence="4">Sushi domain-containing protein</fullName>
    </recommendedName>
</protein>
<name>A0A7J7JSR5_BUGNE</name>
<dbReference type="PROSITE" id="PS50092">
    <property type="entry name" value="TSP1"/>
    <property type="match status" value="1"/>
</dbReference>
<dbReference type="EMBL" id="VXIV02001946">
    <property type="protein sequence ID" value="KAF6028478.1"/>
    <property type="molecule type" value="Genomic_DNA"/>
</dbReference>
<gene>
    <name evidence="5" type="ORF">EB796_013215</name>
</gene>
<dbReference type="InterPro" id="IPR000884">
    <property type="entry name" value="TSP1_rpt"/>
</dbReference>
<evidence type="ECO:0000256" key="1">
    <source>
        <dbReference type="ARBA" id="ARBA00022737"/>
    </source>
</evidence>
<dbReference type="AlphaFoldDB" id="A0A7J7JSR5"/>
<dbReference type="InterPro" id="IPR000436">
    <property type="entry name" value="Sushi_SCR_CCP_dom"/>
</dbReference>
<dbReference type="InterPro" id="IPR052065">
    <property type="entry name" value="Compl_asym_regulator"/>
</dbReference>
<comment type="caution">
    <text evidence="3">Lacks conserved residue(s) required for the propagation of feature annotation.</text>
</comment>
<feature type="disulfide bond" evidence="3">
    <location>
        <begin position="398"/>
        <end position="441"/>
    </location>
</feature>
<keyword evidence="6" id="KW-1185">Reference proteome</keyword>